<dbReference type="Proteomes" id="UP001187315">
    <property type="component" value="Unassembled WGS sequence"/>
</dbReference>
<sequence>MWAREGLCCNNTTALASTDCLWKNFSLKHEISRIGSMDPLRSGLSSRERLTANGIVGTMQIWEEIFNKPAKLTRSTLSV</sequence>
<name>A0AA88NY93_TACVA</name>
<organism evidence="1 2">
    <name type="scientific">Tachysurus vachellii</name>
    <name type="common">Darkbarbel catfish</name>
    <name type="synonym">Pelteobagrus vachellii</name>
    <dbReference type="NCBI Taxonomy" id="175792"/>
    <lineage>
        <taxon>Eukaryota</taxon>
        <taxon>Metazoa</taxon>
        <taxon>Chordata</taxon>
        <taxon>Craniata</taxon>
        <taxon>Vertebrata</taxon>
        <taxon>Euteleostomi</taxon>
        <taxon>Actinopterygii</taxon>
        <taxon>Neopterygii</taxon>
        <taxon>Teleostei</taxon>
        <taxon>Ostariophysi</taxon>
        <taxon>Siluriformes</taxon>
        <taxon>Bagridae</taxon>
        <taxon>Tachysurus</taxon>
    </lineage>
</organism>
<comment type="caution">
    <text evidence="1">The sequence shown here is derived from an EMBL/GenBank/DDBJ whole genome shotgun (WGS) entry which is preliminary data.</text>
</comment>
<dbReference type="EMBL" id="JAVHJS010000002">
    <property type="protein sequence ID" value="KAK2866623.1"/>
    <property type="molecule type" value="Genomic_DNA"/>
</dbReference>
<reference evidence="1" key="1">
    <citation type="submission" date="2023-08" db="EMBL/GenBank/DDBJ databases">
        <title>Pelteobagrus vachellii genome.</title>
        <authorList>
            <person name="Liu H."/>
        </authorList>
    </citation>
    <scope>NUCLEOTIDE SEQUENCE</scope>
    <source>
        <strain evidence="1">PRFRI_2022a</strain>
        <tissue evidence="1">Muscle</tissue>
    </source>
</reference>
<evidence type="ECO:0000313" key="1">
    <source>
        <dbReference type="EMBL" id="KAK2866623.1"/>
    </source>
</evidence>
<evidence type="ECO:0000313" key="2">
    <source>
        <dbReference type="Proteomes" id="UP001187315"/>
    </source>
</evidence>
<dbReference type="AlphaFoldDB" id="A0AA88NY93"/>
<accession>A0AA88NY93</accession>
<keyword evidence="2" id="KW-1185">Reference proteome</keyword>
<proteinExistence type="predicted"/>
<protein>
    <submittedName>
        <fullName evidence="1">Uncharacterized protein</fullName>
    </submittedName>
</protein>
<gene>
    <name evidence="1" type="ORF">Q7C36_002679</name>
</gene>